<feature type="compositionally biased region" description="Low complexity" evidence="1">
    <location>
        <begin position="99"/>
        <end position="109"/>
    </location>
</feature>
<dbReference type="AlphaFoldDB" id="A0AAD5Q6W6"/>
<comment type="caution">
    <text evidence="2">The sequence shown here is derived from an EMBL/GenBank/DDBJ whole genome shotgun (WGS) entry which is preliminary data.</text>
</comment>
<protein>
    <submittedName>
        <fullName evidence="2">Uncharacterized protein</fullName>
    </submittedName>
</protein>
<gene>
    <name evidence="2" type="ORF">P43SY_008216</name>
</gene>
<feature type="compositionally biased region" description="Basic and acidic residues" evidence="1">
    <location>
        <begin position="85"/>
        <end position="95"/>
    </location>
</feature>
<evidence type="ECO:0000313" key="3">
    <source>
        <dbReference type="Proteomes" id="UP001209570"/>
    </source>
</evidence>
<evidence type="ECO:0000256" key="1">
    <source>
        <dbReference type="SAM" id="MobiDB-lite"/>
    </source>
</evidence>
<sequence length="291" mass="31668">MNVVGPASQTEDDYADDELMFEFEQELETQLTLDDRYPDRFSPHAASRSPTPFTGAAPFERPSNPVAAFLDNSSDPEDDDDDEHEHEVSGLERPPRPSSPFVSFARSVAGVPGSEELEPPTPLGVEPSPPVFDFNGRRKRKFFDDSCCVTPRVRPMAKRAKSFSSVREVFPGLSTSPFRVMSTAPAPIDSVHSPASTQLATTSSRSETIQIPRRRRSLCAGDAASLLDRRSARAANSPPNPEAAVTATTPTTSSPLEYFCRRSLDISSPLRLRLRDLVVGSIGRAGSLSSS</sequence>
<organism evidence="2 3">
    <name type="scientific">Pythium insidiosum</name>
    <name type="common">Pythiosis disease agent</name>
    <dbReference type="NCBI Taxonomy" id="114742"/>
    <lineage>
        <taxon>Eukaryota</taxon>
        <taxon>Sar</taxon>
        <taxon>Stramenopiles</taxon>
        <taxon>Oomycota</taxon>
        <taxon>Peronosporomycetes</taxon>
        <taxon>Pythiales</taxon>
        <taxon>Pythiaceae</taxon>
        <taxon>Pythium</taxon>
    </lineage>
</organism>
<name>A0AAD5Q6W6_PYTIN</name>
<dbReference type="EMBL" id="JAKCXM010000255">
    <property type="protein sequence ID" value="KAJ0397385.1"/>
    <property type="molecule type" value="Genomic_DNA"/>
</dbReference>
<accession>A0AAD5Q6W6</accession>
<evidence type="ECO:0000313" key="2">
    <source>
        <dbReference type="EMBL" id="KAJ0397385.1"/>
    </source>
</evidence>
<feature type="region of interest" description="Disordered" evidence="1">
    <location>
        <begin position="230"/>
        <end position="250"/>
    </location>
</feature>
<keyword evidence="3" id="KW-1185">Reference proteome</keyword>
<feature type="region of interest" description="Disordered" evidence="1">
    <location>
        <begin position="31"/>
        <end position="131"/>
    </location>
</feature>
<feature type="compositionally biased region" description="Acidic residues" evidence="1">
    <location>
        <begin position="74"/>
        <end position="84"/>
    </location>
</feature>
<reference evidence="2" key="1">
    <citation type="submission" date="2021-12" db="EMBL/GenBank/DDBJ databases">
        <title>Prjna785345.</title>
        <authorList>
            <person name="Rujirawat T."/>
            <person name="Krajaejun T."/>
        </authorList>
    </citation>
    <scope>NUCLEOTIDE SEQUENCE</scope>
    <source>
        <strain evidence="2">Pi057C3</strain>
    </source>
</reference>
<feature type="compositionally biased region" description="Pro residues" evidence="1">
    <location>
        <begin position="119"/>
        <end position="130"/>
    </location>
</feature>
<proteinExistence type="predicted"/>
<feature type="compositionally biased region" description="Basic and acidic residues" evidence="1">
    <location>
        <begin position="33"/>
        <end position="42"/>
    </location>
</feature>
<dbReference type="Proteomes" id="UP001209570">
    <property type="component" value="Unassembled WGS sequence"/>
</dbReference>